<dbReference type="EMBL" id="VZPS01000008">
    <property type="protein sequence ID" value="KAB0485044.1"/>
    <property type="molecule type" value="Genomic_DNA"/>
</dbReference>
<reference evidence="4" key="3">
    <citation type="submission" date="2017-01" db="EMBL/GenBank/DDBJ databases">
        <authorList>
            <person name="Poblete-Castro I."/>
        </authorList>
    </citation>
    <scope>NUCLEOTIDE SEQUENCE [LARGE SCALE GENOMIC DNA]</scope>
    <source>
        <strain evidence="4">DSM 18361 / CCUG 53116 / MT1</strain>
    </source>
</reference>
<dbReference type="OrthoDB" id="6949835at2"/>
<dbReference type="Proteomes" id="UP000186756">
    <property type="component" value="Unassembled WGS sequence"/>
</dbReference>
<dbReference type="Proteomes" id="UP000198549">
    <property type="component" value="Chromosome I"/>
</dbReference>
<accession>A0A1H0KXU1</accession>
<sequence length="174" mass="18836">MPPIIDKPSQLVVAIVEALRRSVPGINVGSREDFTDVVAQPWVLIAIERDATASRAADGRIAHVLSVSLKAVVHPESADPQLAACDLTSVLKDFVTDNLWELPGDQCGLPSTLDAIPSTFVSGTQSFPAWTLTFTQTLYFGTPLLDDPVGIAKYARTWEVSNIDDPDQYTELEG</sequence>
<reference evidence="3 5" key="1">
    <citation type="submission" date="2016-10" db="EMBL/GenBank/DDBJ databases">
        <authorList>
            <person name="de Groot N.N."/>
        </authorList>
    </citation>
    <scope>NUCLEOTIDE SEQUENCE [LARGE SCALE GENOMIC DNA]</scope>
    <source>
        <strain evidence="3 5">BS3776</strain>
    </source>
</reference>
<gene>
    <name evidence="2" type="ORF">BVK86_12765</name>
    <name evidence="1" type="ORF">F7R15_14680</name>
    <name evidence="3" type="ORF">SAMN04490202_1380</name>
</gene>
<evidence type="ECO:0000313" key="4">
    <source>
        <dbReference type="Proteomes" id="UP000186756"/>
    </source>
</evidence>
<proteinExistence type="predicted"/>
<dbReference type="EMBL" id="LT629709">
    <property type="protein sequence ID" value="SDO60675.1"/>
    <property type="molecule type" value="Genomic_DNA"/>
</dbReference>
<evidence type="ECO:0000313" key="1">
    <source>
        <dbReference type="EMBL" id="KAB0485044.1"/>
    </source>
</evidence>
<dbReference type="RefSeq" id="WP_075946767.1">
    <property type="nucleotide sequence ID" value="NZ_LT629709.1"/>
</dbReference>
<evidence type="ECO:0000313" key="5">
    <source>
        <dbReference type="Proteomes" id="UP000198549"/>
    </source>
</evidence>
<dbReference type="Proteomes" id="UP000460142">
    <property type="component" value="Unassembled WGS sequence"/>
</dbReference>
<dbReference type="EMBL" id="MSTQ01000006">
    <property type="protein sequence ID" value="OLU03171.1"/>
    <property type="molecule type" value="Genomic_DNA"/>
</dbReference>
<keyword evidence="4" id="KW-1185">Reference proteome</keyword>
<organism evidence="3 5">
    <name type="scientific">Pseudomonas reinekei</name>
    <dbReference type="NCBI Taxonomy" id="395598"/>
    <lineage>
        <taxon>Bacteria</taxon>
        <taxon>Pseudomonadati</taxon>
        <taxon>Pseudomonadota</taxon>
        <taxon>Gammaproteobacteria</taxon>
        <taxon>Pseudomonadales</taxon>
        <taxon>Pseudomonadaceae</taxon>
        <taxon>Pseudomonas</taxon>
    </lineage>
</organism>
<name>A0A1H0KXU1_PSERE</name>
<evidence type="ECO:0000313" key="6">
    <source>
        <dbReference type="Proteomes" id="UP000460142"/>
    </source>
</evidence>
<reference evidence="1 6" key="4">
    <citation type="submission" date="2019-09" db="EMBL/GenBank/DDBJ databases">
        <title>Draft genome sequences of 48 bacterial type strains from the CCUG.</title>
        <authorList>
            <person name="Tunovic T."/>
            <person name="Pineiro-Iglesias B."/>
            <person name="Unosson C."/>
            <person name="Inganas E."/>
            <person name="Ohlen M."/>
            <person name="Cardew S."/>
            <person name="Jensie-Markopoulos S."/>
            <person name="Salva-Serra F."/>
            <person name="Jaen-Luchoro D."/>
            <person name="Karlsson R."/>
            <person name="Svensson-Stadler L."/>
            <person name="Chun J."/>
            <person name="Moore E."/>
        </authorList>
    </citation>
    <scope>NUCLEOTIDE SEQUENCE [LARGE SCALE GENOMIC DNA]</scope>
    <source>
        <strain evidence="1 6">CCUG 53116</strain>
    </source>
</reference>
<evidence type="ECO:0000313" key="3">
    <source>
        <dbReference type="EMBL" id="SDO60675.1"/>
    </source>
</evidence>
<dbReference type="AlphaFoldDB" id="A0A1H0KXU1"/>
<reference evidence="2" key="2">
    <citation type="submission" date="2017-01" db="EMBL/GenBank/DDBJ databases">
        <authorList>
            <person name="Mah S.A."/>
            <person name="Swanson W.J."/>
            <person name="Moy G.W."/>
            <person name="Vacquier V.D."/>
        </authorList>
    </citation>
    <scope>NUCLEOTIDE SEQUENCE [LARGE SCALE GENOMIC DNA]</scope>
    <source>
        <strain evidence="2">MT1</strain>
    </source>
</reference>
<protein>
    <submittedName>
        <fullName evidence="3">Uncharacterized protein</fullName>
    </submittedName>
</protein>
<evidence type="ECO:0000313" key="2">
    <source>
        <dbReference type="EMBL" id="OLU03171.1"/>
    </source>
</evidence>